<sequence length="95" mass="10966">MVFNKLINGVQISANEEMSDQDCRNYIEWARKKNPGHVIESMNLEFDGEDVGIEYKIAPVPFEKIRRITGYLVGTLDRFNDAKAAEEHDRVKHTI</sequence>
<dbReference type="STRING" id="1034346.GCA_000313565_00490"/>
<protein>
    <submittedName>
        <fullName evidence="2">Anaerobic ribonucleoside-triphosphate reductase-like protein</fullName>
    </submittedName>
</protein>
<organism evidence="2 3">
    <name type="scientific">Dielma fastidiosa</name>
    <dbReference type="NCBI Taxonomy" id="1034346"/>
    <lineage>
        <taxon>Bacteria</taxon>
        <taxon>Bacillati</taxon>
        <taxon>Bacillota</taxon>
        <taxon>Erysipelotrichia</taxon>
        <taxon>Erysipelotrichales</taxon>
        <taxon>Erysipelotrichaceae</taxon>
        <taxon>Dielma</taxon>
    </lineage>
</organism>
<dbReference type="RefSeq" id="WP_022936794.1">
    <property type="nucleotide sequence ID" value="NZ_BAABZA010000001.1"/>
</dbReference>
<gene>
    <name evidence="2" type="ORF">DES51_108108</name>
    <name evidence="1" type="ORF">MQE39_04495</name>
</gene>
<name>A0A2V2FK90_9FIRM</name>
<evidence type="ECO:0000313" key="2">
    <source>
        <dbReference type="EMBL" id="PXX78181.1"/>
    </source>
</evidence>
<dbReference type="EMBL" id="JALDAW010000011">
    <property type="protein sequence ID" value="MDY5167378.1"/>
    <property type="molecule type" value="Genomic_DNA"/>
</dbReference>
<reference evidence="2 3" key="1">
    <citation type="submission" date="2018-05" db="EMBL/GenBank/DDBJ databases">
        <title>Genomic Encyclopedia of Type Strains, Phase IV (KMG-IV): sequencing the most valuable type-strain genomes for metagenomic binning, comparative biology and taxonomic classification.</title>
        <authorList>
            <person name="Goeker M."/>
        </authorList>
    </citation>
    <scope>NUCLEOTIDE SEQUENCE [LARGE SCALE GENOMIC DNA]</scope>
    <source>
        <strain evidence="2 3">JC118</strain>
    </source>
</reference>
<keyword evidence="3" id="KW-1185">Reference proteome</keyword>
<evidence type="ECO:0000313" key="3">
    <source>
        <dbReference type="Proteomes" id="UP000247612"/>
    </source>
</evidence>
<accession>A0A2V2FK90</accession>
<dbReference type="Proteomes" id="UP000247612">
    <property type="component" value="Unassembled WGS sequence"/>
</dbReference>
<evidence type="ECO:0000313" key="1">
    <source>
        <dbReference type="EMBL" id="MDY5167378.1"/>
    </source>
</evidence>
<comment type="caution">
    <text evidence="2">The sequence shown here is derived from an EMBL/GenBank/DDBJ whole genome shotgun (WGS) entry which is preliminary data.</text>
</comment>
<dbReference type="GO" id="GO:0006260">
    <property type="term" value="P:DNA replication"/>
    <property type="evidence" value="ECO:0007669"/>
    <property type="project" value="InterPro"/>
</dbReference>
<proteinExistence type="predicted"/>
<dbReference type="GO" id="GO:0008998">
    <property type="term" value="F:ribonucleoside-triphosphate reductase (thioredoxin) activity"/>
    <property type="evidence" value="ECO:0007669"/>
    <property type="project" value="InterPro"/>
</dbReference>
<dbReference type="OrthoDB" id="3173988at2"/>
<dbReference type="AlphaFoldDB" id="A0A2V2FK90"/>
<dbReference type="EMBL" id="QJKH01000008">
    <property type="protein sequence ID" value="PXX78181.1"/>
    <property type="molecule type" value="Genomic_DNA"/>
</dbReference>
<reference evidence="1" key="2">
    <citation type="submission" date="2022-03" db="EMBL/GenBank/DDBJ databases">
        <title>First case of bacteraemia caused by Dielma fastidiosa in a patient hospitalised with diverticulitis.</title>
        <authorList>
            <person name="Forman-Ankjaer B."/>
            <person name="Hvid-Jensen F."/>
            <person name="Kobel C.M."/>
            <person name="Greve T."/>
        </authorList>
    </citation>
    <scope>NUCLEOTIDE SEQUENCE</scope>
    <source>
        <strain evidence="1">AUH_DF_2021</strain>
    </source>
</reference>
<dbReference type="Proteomes" id="UP001276902">
    <property type="component" value="Unassembled WGS sequence"/>
</dbReference>